<dbReference type="SUPFAM" id="SSF53187">
    <property type="entry name" value="Zn-dependent exopeptidases"/>
    <property type="match status" value="1"/>
</dbReference>
<dbReference type="InterPro" id="IPR050695">
    <property type="entry name" value="N-acetylmuramoyl_amidase_3"/>
</dbReference>
<keyword evidence="1" id="KW-0378">Hydrolase</keyword>
<feature type="region of interest" description="Disordered" evidence="2">
    <location>
        <begin position="147"/>
        <end position="190"/>
    </location>
</feature>
<dbReference type="SMART" id="SM00646">
    <property type="entry name" value="Ami_3"/>
    <property type="match status" value="1"/>
</dbReference>
<dbReference type="Gene3D" id="3.40.630.40">
    <property type="entry name" value="Zn-dependent exopeptidases"/>
    <property type="match status" value="1"/>
</dbReference>
<dbReference type="Gene3D" id="2.60.40.3500">
    <property type="match status" value="1"/>
</dbReference>
<dbReference type="GO" id="GO:0008745">
    <property type="term" value="F:N-acetylmuramoyl-L-alanine amidase activity"/>
    <property type="evidence" value="ECO:0007669"/>
    <property type="project" value="InterPro"/>
</dbReference>
<dbReference type="Pfam" id="PF11741">
    <property type="entry name" value="AMIN"/>
    <property type="match status" value="1"/>
</dbReference>
<dbReference type="PANTHER" id="PTHR30404">
    <property type="entry name" value="N-ACETYLMURAMOYL-L-ALANINE AMIDASE"/>
    <property type="match status" value="1"/>
</dbReference>
<evidence type="ECO:0000256" key="2">
    <source>
        <dbReference type="SAM" id="MobiDB-lite"/>
    </source>
</evidence>
<feature type="compositionally biased region" description="Polar residues" evidence="2">
    <location>
        <begin position="175"/>
        <end position="190"/>
    </location>
</feature>
<dbReference type="CDD" id="cd02696">
    <property type="entry name" value="MurNAc-LAA"/>
    <property type="match status" value="1"/>
</dbReference>
<dbReference type="InterPro" id="IPR002508">
    <property type="entry name" value="MurNAc-LAA_cat"/>
</dbReference>
<dbReference type="GO" id="GO:0030288">
    <property type="term" value="C:outer membrane-bounded periplasmic space"/>
    <property type="evidence" value="ECO:0007669"/>
    <property type="project" value="TreeGrafter"/>
</dbReference>
<feature type="chain" id="PRO_5032676090" evidence="3">
    <location>
        <begin position="26"/>
        <end position="514"/>
    </location>
</feature>
<feature type="signal peptide" evidence="3">
    <location>
        <begin position="1"/>
        <end position="25"/>
    </location>
</feature>
<dbReference type="Pfam" id="PF01520">
    <property type="entry name" value="Amidase_3"/>
    <property type="match status" value="1"/>
</dbReference>
<proteinExistence type="predicted"/>
<dbReference type="Gene3D" id="3.30.457.10">
    <property type="entry name" value="Copper amine oxidase-like, N-terminal domain"/>
    <property type="match status" value="1"/>
</dbReference>
<sequence>MKKYGLWAVLLILTLVLVFPVTGHAATPSTHINLDGNDLAMPGDVQVQIVNGSVMVPLRLVTEQLGYGVKWDNISKTATIEQGGRMLTLVVNQKEADADGVKIQLDNPSFLSKGTTFVPLRFIGEQTGATVGWDNITKTVYLTSPAQEIGVGNGGSPSPTPAPGGTPSQAPDNGSEVTTPGGSATPPVNTTAASLTDMSFNDNKLIISLNGNVNPSIFAMTGTDRIVIDLPNTIFGQAFSQRLPLTAGQSGQVPITGYPDVTGVRYSLFSSTPSTIRVVLDLNSAKTYGVTNANDGLLIIDLNGTGGYIPDPGATPIPTPTPDTSVTPLPGDSGKKVIVLDAGHGGSDPGAGSLNKLKEKDFTLAVVLKIEALLKNEPNIQVVLTRSGDTYPTLQERAKLANNLNASLFVSVHGNSPPVGTKTSPSGTETHYSRKESLQFAQIVHKYLIQATGLPDRGIKQTSLHVTRETKMPAILLEVGFLTNAKDEALMYSDDFQQKVAEAVVAGIKEYLNI</sequence>
<evidence type="ECO:0000313" key="6">
    <source>
        <dbReference type="Proteomes" id="UP000564806"/>
    </source>
</evidence>
<dbReference type="InterPro" id="IPR012854">
    <property type="entry name" value="Cu_amine_oxidase-like_N"/>
</dbReference>
<dbReference type="InterPro" id="IPR036582">
    <property type="entry name" value="Mao_N_sf"/>
</dbReference>
<dbReference type="RefSeq" id="WP_175373757.1">
    <property type="nucleotide sequence ID" value="NZ_JABWCS010000218.1"/>
</dbReference>
<name>A0A850EUJ5_9BACL</name>
<dbReference type="InterPro" id="IPR021731">
    <property type="entry name" value="AMIN_dom"/>
</dbReference>
<evidence type="ECO:0000259" key="4">
    <source>
        <dbReference type="SMART" id="SM00646"/>
    </source>
</evidence>
<dbReference type="Pfam" id="PF07833">
    <property type="entry name" value="Cu_amine_oxidN1"/>
    <property type="match status" value="1"/>
</dbReference>
<gene>
    <name evidence="5" type="ORF">HPT30_23665</name>
</gene>
<dbReference type="SUPFAM" id="SSF55383">
    <property type="entry name" value="Copper amine oxidase, domain N"/>
    <property type="match status" value="1"/>
</dbReference>
<evidence type="ECO:0000256" key="1">
    <source>
        <dbReference type="ARBA" id="ARBA00022801"/>
    </source>
</evidence>
<keyword evidence="6" id="KW-1185">Reference proteome</keyword>
<keyword evidence="3" id="KW-0732">Signal</keyword>
<protein>
    <submittedName>
        <fullName evidence="5">N-acetylmuramoyl-L-alanine amidase</fullName>
    </submittedName>
</protein>
<dbReference type="AlphaFoldDB" id="A0A850EUJ5"/>
<feature type="domain" description="MurNAc-LAA" evidence="4">
    <location>
        <begin position="398"/>
        <end position="509"/>
    </location>
</feature>
<reference evidence="5" key="1">
    <citation type="submission" date="2020-06" db="EMBL/GenBank/DDBJ databases">
        <title>Paenibacillus sp. nov., isolated from soil.</title>
        <authorList>
            <person name="Seo Y.L."/>
        </authorList>
    </citation>
    <scope>NUCLEOTIDE SEQUENCE [LARGE SCALE GENOMIC DNA]</scope>
    <source>
        <strain evidence="5">JW14</strain>
    </source>
</reference>
<dbReference type="EMBL" id="JABWCS010000218">
    <property type="protein sequence ID" value="NUU63359.1"/>
    <property type="molecule type" value="Genomic_DNA"/>
</dbReference>
<comment type="caution">
    <text evidence="5">The sequence shown here is derived from an EMBL/GenBank/DDBJ whole genome shotgun (WGS) entry which is preliminary data.</text>
</comment>
<accession>A0A850EUJ5</accession>
<evidence type="ECO:0000313" key="5">
    <source>
        <dbReference type="EMBL" id="NUU63359.1"/>
    </source>
</evidence>
<dbReference type="GO" id="GO:0009253">
    <property type="term" value="P:peptidoglycan catabolic process"/>
    <property type="evidence" value="ECO:0007669"/>
    <property type="project" value="InterPro"/>
</dbReference>
<dbReference type="PANTHER" id="PTHR30404:SF0">
    <property type="entry name" value="N-ACETYLMURAMOYL-L-ALANINE AMIDASE AMIC"/>
    <property type="match status" value="1"/>
</dbReference>
<dbReference type="Proteomes" id="UP000564806">
    <property type="component" value="Unassembled WGS sequence"/>
</dbReference>
<organism evidence="5 6">
    <name type="scientific">Paenibacillus agri</name>
    <dbReference type="NCBI Taxonomy" id="2744309"/>
    <lineage>
        <taxon>Bacteria</taxon>
        <taxon>Bacillati</taxon>
        <taxon>Bacillota</taxon>
        <taxon>Bacilli</taxon>
        <taxon>Bacillales</taxon>
        <taxon>Paenibacillaceae</taxon>
        <taxon>Paenibacillus</taxon>
    </lineage>
</organism>
<evidence type="ECO:0000256" key="3">
    <source>
        <dbReference type="SAM" id="SignalP"/>
    </source>
</evidence>